<organism evidence="2 3">
    <name type="scientific">Pseudomonas izuensis</name>
    <dbReference type="NCBI Taxonomy" id="2684212"/>
    <lineage>
        <taxon>Bacteria</taxon>
        <taxon>Pseudomonadati</taxon>
        <taxon>Pseudomonadota</taxon>
        <taxon>Gammaproteobacteria</taxon>
        <taxon>Pseudomonadales</taxon>
        <taxon>Pseudomonadaceae</taxon>
        <taxon>Pseudomonas</taxon>
    </lineage>
</organism>
<dbReference type="EMBL" id="AP017423">
    <property type="protein sequence ID" value="BCX68894.1"/>
    <property type="molecule type" value="Genomic_DNA"/>
</dbReference>
<dbReference type="Proteomes" id="UP000218595">
    <property type="component" value="Chromosome"/>
</dbReference>
<gene>
    <name evidence="2" type="ORF">LAB08_R35360</name>
</gene>
<accession>A0ABM7RT52</accession>
<dbReference type="PIRSF" id="PIRSF000429">
    <property type="entry name" value="Ac-CoA_Ac_transf"/>
    <property type="match status" value="1"/>
</dbReference>
<dbReference type="InterPro" id="IPR016039">
    <property type="entry name" value="Thiolase-like"/>
</dbReference>
<dbReference type="InterPro" id="IPR055140">
    <property type="entry name" value="Thiolase_C_2"/>
</dbReference>
<dbReference type="RefSeq" id="WP_096510487.1">
    <property type="nucleotide sequence ID" value="NZ_AP017423.2"/>
</dbReference>
<reference evidence="2 3" key="1">
    <citation type="submission" date="2016-04" db="EMBL/GenBank/DDBJ databases">
        <title>Complete genome sequence of Pseudomonas sp. LAB-08 isolated from TCE contaminated aquifer soil.</title>
        <authorList>
            <person name="Dohra H."/>
            <person name="Suzuki K."/>
            <person name="Fatma A."/>
            <person name="Inuzuka Y."/>
            <person name="Honjo M."/>
            <person name="Tashiro Y."/>
            <person name="Futamata H."/>
        </authorList>
    </citation>
    <scope>NUCLEOTIDE SEQUENCE [LARGE SCALE GENOMIC DNA]</scope>
    <source>
        <strain evidence="2 3">LAB-08</strain>
    </source>
</reference>
<dbReference type="Gene3D" id="3.40.47.10">
    <property type="match status" value="1"/>
</dbReference>
<sequence length="366" mass="38150">MQRCVNVIGVGMSPLRTTTLGPDPAVPVSGTIRQALSDASLSASNIATVYAVSCMMDGVTLQRALQRVGLGQAPLCHFPEGGVDGSALLARACQAITLGQAESILVLGVQSAPVAPGPFFEQLGTTARDYMVRYQARPETFAMIAVKARQHAALNPMAAFNRTLSLEQVLAAQSIAEPLTHPQFAWGSSGVSAVLLCSGEFARRHCSGPRVRIAAQACVSPQQVSGLDRVSSFAGVDYDVNVAAARELYEQAGRGPQEVAVCELHDASTVSELLLYEALGFCPEGCGEKMVEDGDNTAGGNLVVNPSGGLLALGQASAASALAQCIELVQQLRGSAGRRQVADAQLALQHQTGADGTVTTTLYQRD</sequence>
<evidence type="ECO:0000259" key="1">
    <source>
        <dbReference type="Pfam" id="PF22691"/>
    </source>
</evidence>
<evidence type="ECO:0000313" key="2">
    <source>
        <dbReference type="EMBL" id="BCX68894.1"/>
    </source>
</evidence>
<name>A0ABM7RT52_9PSED</name>
<feature type="domain" description="Thiolase C-terminal" evidence="1">
    <location>
        <begin position="242"/>
        <end position="357"/>
    </location>
</feature>
<evidence type="ECO:0000313" key="3">
    <source>
        <dbReference type="Proteomes" id="UP000218595"/>
    </source>
</evidence>
<keyword evidence="3" id="KW-1185">Reference proteome</keyword>
<dbReference type="SUPFAM" id="SSF53901">
    <property type="entry name" value="Thiolase-like"/>
    <property type="match status" value="1"/>
</dbReference>
<proteinExistence type="predicted"/>
<dbReference type="PANTHER" id="PTHR42870:SF1">
    <property type="entry name" value="NON-SPECIFIC LIPID-TRANSFER PROTEIN-LIKE 2"/>
    <property type="match status" value="1"/>
</dbReference>
<dbReference type="CDD" id="cd00829">
    <property type="entry name" value="SCP-x_thiolase"/>
    <property type="match status" value="1"/>
</dbReference>
<dbReference type="PANTHER" id="PTHR42870">
    <property type="entry name" value="ACETYL-COA C-ACETYLTRANSFERASE"/>
    <property type="match status" value="1"/>
</dbReference>
<dbReference type="InterPro" id="IPR002155">
    <property type="entry name" value="Thiolase"/>
</dbReference>
<dbReference type="Pfam" id="PF22691">
    <property type="entry name" value="Thiolase_C_1"/>
    <property type="match status" value="1"/>
</dbReference>
<protein>
    <recommendedName>
        <fullName evidence="1">Thiolase C-terminal domain-containing protein</fullName>
    </recommendedName>
</protein>